<reference evidence="2 3" key="1">
    <citation type="submission" date="2016-07" db="EMBL/GenBank/DDBJ databases">
        <authorList>
            <person name="Townsley L."/>
            <person name="Shank E.A."/>
        </authorList>
    </citation>
    <scope>NUCLEOTIDE SEQUENCE [LARGE SCALE GENOMIC DNA]</scope>
    <source>
        <strain evidence="2 3">CH01</strain>
    </source>
</reference>
<dbReference type="InterPro" id="IPR024976">
    <property type="entry name" value="DUF3885"/>
</dbReference>
<accession>A0ABX2ZVE7</accession>
<evidence type="ECO:0000313" key="2">
    <source>
        <dbReference type="EMBL" id="ODG93397.1"/>
    </source>
</evidence>
<evidence type="ECO:0000313" key="3">
    <source>
        <dbReference type="Proteomes" id="UP000094580"/>
    </source>
</evidence>
<keyword evidence="3" id="KW-1185">Reference proteome</keyword>
<dbReference type="Proteomes" id="UP000094580">
    <property type="component" value="Unassembled WGS sequence"/>
</dbReference>
<gene>
    <name evidence="2" type="ORF">BED47_03665</name>
</gene>
<evidence type="ECO:0000259" key="1">
    <source>
        <dbReference type="Pfam" id="PF13021"/>
    </source>
</evidence>
<comment type="caution">
    <text evidence="2">The sequence shown here is derived from an EMBL/GenBank/DDBJ whole genome shotgun (WGS) entry which is preliminary data.</text>
</comment>
<protein>
    <recommendedName>
        <fullName evidence="1">DUF3885 domain-containing protein</fullName>
    </recommendedName>
</protein>
<name>A0ABX2ZVE7_9BACI</name>
<sequence>MSLWSQLIKGSSFWIRFELGLIQLEGKQYFEEMNRRAITILNSMIDKDDELLLILNINRLRNSKRIVIPNIKRLMRCKKQIYGLKCETLPFEFDEEDVEMETKQYSLRVKKDDIRIAYLIQLIGNKDFAKKPMINGSCYLLNLTKETLFHMYDDRGCDVYGIEKSSLIPIYKNFKSWILDYNRIQIDRMFGNGLFNIYETPDESEKRLNLNRKKIRESEINLFEDNTCYITHKLMIPINRSQECIEEIKQTGFEVMVDTTENEFIKINITKKEALGLINYQTELMSLYSKKYQGMYNSWSASRA</sequence>
<dbReference type="RefSeq" id="WP_069032473.1">
    <property type="nucleotide sequence ID" value="NZ_MDKC01000002.1"/>
</dbReference>
<dbReference type="Pfam" id="PF13021">
    <property type="entry name" value="DUF3885"/>
    <property type="match status" value="1"/>
</dbReference>
<feature type="domain" description="DUF3885" evidence="1">
    <location>
        <begin position="8"/>
        <end position="182"/>
    </location>
</feature>
<organism evidence="2 3">
    <name type="scientific">Gottfriedia luciferensis</name>
    <dbReference type="NCBI Taxonomy" id="178774"/>
    <lineage>
        <taxon>Bacteria</taxon>
        <taxon>Bacillati</taxon>
        <taxon>Bacillota</taxon>
        <taxon>Bacilli</taxon>
        <taxon>Bacillales</taxon>
        <taxon>Bacillaceae</taxon>
        <taxon>Gottfriedia</taxon>
    </lineage>
</organism>
<dbReference type="EMBL" id="MDKC01000002">
    <property type="protein sequence ID" value="ODG93397.1"/>
    <property type="molecule type" value="Genomic_DNA"/>
</dbReference>
<proteinExistence type="predicted"/>